<reference evidence="2 3" key="1">
    <citation type="submission" date="2018-11" db="EMBL/GenBank/DDBJ databases">
        <title>Species Designations Belie Phenotypic and Genotypic Heterogeneity in Oral Streptococci.</title>
        <authorList>
            <person name="Velsko I."/>
        </authorList>
    </citation>
    <scope>NUCLEOTIDE SEQUENCE [LARGE SCALE GENOMIC DNA]</scope>
    <source>
        <strain evidence="2 3">BCC19</strain>
    </source>
</reference>
<accession>A0A428C6G0</accession>
<dbReference type="AlphaFoldDB" id="A0A428C6G0"/>
<gene>
    <name evidence="2" type="ORF">D8858_09395</name>
</gene>
<evidence type="ECO:0000313" key="2">
    <source>
        <dbReference type="EMBL" id="RSI73559.1"/>
    </source>
</evidence>
<sequence>MKRRNAISSLSAKKVLKGKEEKKLDFVIDLIIGGFLFHIIRSIIVGLKNIF</sequence>
<name>A0A428C6G0_STROR</name>
<evidence type="ECO:0000313" key="3">
    <source>
        <dbReference type="Proteomes" id="UP000281197"/>
    </source>
</evidence>
<keyword evidence="1" id="KW-1133">Transmembrane helix</keyword>
<keyword evidence="1" id="KW-0812">Transmembrane</keyword>
<organism evidence="2 3">
    <name type="scientific">Streptococcus oralis</name>
    <dbReference type="NCBI Taxonomy" id="1303"/>
    <lineage>
        <taxon>Bacteria</taxon>
        <taxon>Bacillati</taxon>
        <taxon>Bacillota</taxon>
        <taxon>Bacilli</taxon>
        <taxon>Lactobacillales</taxon>
        <taxon>Streptococcaceae</taxon>
        <taxon>Streptococcus</taxon>
    </lineage>
</organism>
<proteinExistence type="predicted"/>
<evidence type="ECO:0000256" key="1">
    <source>
        <dbReference type="SAM" id="Phobius"/>
    </source>
</evidence>
<keyword evidence="1" id="KW-0472">Membrane</keyword>
<protein>
    <submittedName>
        <fullName evidence="2">Uncharacterized protein</fullName>
    </submittedName>
</protein>
<dbReference type="RefSeq" id="WP_185760255.1">
    <property type="nucleotide sequence ID" value="NZ_JALDVS010000001.1"/>
</dbReference>
<feature type="transmembrane region" description="Helical" evidence="1">
    <location>
        <begin position="26"/>
        <end position="47"/>
    </location>
</feature>
<comment type="caution">
    <text evidence="2">The sequence shown here is derived from an EMBL/GenBank/DDBJ whole genome shotgun (WGS) entry which is preliminary data.</text>
</comment>
<dbReference type="Proteomes" id="UP000281197">
    <property type="component" value="Unassembled WGS sequence"/>
</dbReference>
<dbReference type="EMBL" id="RJNO01000035">
    <property type="protein sequence ID" value="RSI73559.1"/>
    <property type="molecule type" value="Genomic_DNA"/>
</dbReference>